<evidence type="ECO:0000256" key="2">
    <source>
        <dbReference type="ARBA" id="ARBA00009661"/>
    </source>
</evidence>
<evidence type="ECO:0000256" key="5">
    <source>
        <dbReference type="ARBA" id="ARBA00023242"/>
    </source>
</evidence>
<evidence type="ECO:0000259" key="8">
    <source>
        <dbReference type="PROSITE" id="PS50071"/>
    </source>
</evidence>
<evidence type="ECO:0000313" key="10">
    <source>
        <dbReference type="Proteomes" id="UP000466442"/>
    </source>
</evidence>
<feature type="region of interest" description="Disordered" evidence="7">
    <location>
        <begin position="684"/>
        <end position="713"/>
    </location>
</feature>
<sequence length="780" mass="86362">MMQSEIVCYSGESHSVRYSDDFFSKASIYWHPLFPLLARTFENCHNATNGALNHLKPVAETFKYDAQIFADHILKSNPCHYPNKEVDSLVVSCISELRSHLLILEQIDHLTDTFHKNCVTNIKRNLSSENIFGREDPFSYTDSSSEDDDDWFDEILDQGGRAKRQKLDTDWIRKYSNIIPDFMSCNVKNPISRPVGCSKSITNGMAAAPKDSLVEYRASTQIFQSPKVGGSSTCTAFRSVEYVVWEKEMQKSSVPAKPVSVRPQGLVEYKKPTSGLQELKRPEPKPLTHCQHNPCSTTQMMNPNENIESRSCNSLVQSQGIDEFQKARPVPKLLTQHHPHPIPPVQTANPKEITETRSDSLVAHVGTISNVNKCDGFTQTSGNMGRNLLDETSSSNYSNTLPTRDSENNDATQHTSSFSTLPFGDSQSFMSTTDLRTSDLANLSTTSNGNSTVDCTYGARSGEIGEQVRKPSVPSSFSTDGKQSDVISISDSVASRTRSAIAADSIASNVESEPNNKTDSTRTSEIASSGFSNKTVVVGRCQEENTNNTTFASHYQQDTTLDGGISSTGEGRRNDGGTFIVNDVDFSVEFAEGQTFELESAKGSALGATFTDSDAESFSRECEALIATLKKATRPNRDAWDDSRNSKNNLHLLRPFSTPLVGQCPAMETPSDPAEKKFVQDLKSWDPSTEGRGKRIRKTPIWNDSSQGPPGRGIKYTVETSAILKSWFDDHINRPYPTQDEITSLVMATGLSRVQIRAWFTYRRRMARKSGSLSSLETEL</sequence>
<proteinExistence type="inferred from homology"/>
<keyword evidence="5 6" id="KW-0539">Nucleus</keyword>
<feature type="DNA-binding region" description="Homeobox" evidence="6">
    <location>
        <begin position="718"/>
        <end position="771"/>
    </location>
</feature>
<evidence type="ECO:0000256" key="4">
    <source>
        <dbReference type="ARBA" id="ARBA00023155"/>
    </source>
</evidence>
<accession>A0A8S9WSZ7</accession>
<evidence type="ECO:0000256" key="3">
    <source>
        <dbReference type="ARBA" id="ARBA00023125"/>
    </source>
</evidence>
<dbReference type="AlphaFoldDB" id="A0A8S9WSZ7"/>
<dbReference type="SUPFAM" id="SSF46689">
    <property type="entry name" value="Homeodomain-like"/>
    <property type="match status" value="1"/>
</dbReference>
<dbReference type="Pfam" id="PF05920">
    <property type="entry name" value="Homeobox_KN"/>
    <property type="match status" value="1"/>
</dbReference>
<evidence type="ECO:0000256" key="1">
    <source>
        <dbReference type="ARBA" id="ARBA00004123"/>
    </source>
</evidence>
<feature type="region of interest" description="Disordered" evidence="7">
    <location>
        <begin position="507"/>
        <end position="527"/>
    </location>
</feature>
<dbReference type="PROSITE" id="PS50071">
    <property type="entry name" value="HOMEOBOX_2"/>
    <property type="match status" value="1"/>
</dbReference>
<protein>
    <recommendedName>
        <fullName evidence="8">Homeobox domain-containing protein</fullName>
    </recommendedName>
</protein>
<dbReference type="CDD" id="cd00086">
    <property type="entry name" value="homeodomain"/>
    <property type="match status" value="1"/>
</dbReference>
<evidence type="ECO:0000313" key="9">
    <source>
        <dbReference type="EMBL" id="KAF6199797.1"/>
    </source>
</evidence>
<feature type="region of interest" description="Disordered" evidence="7">
    <location>
        <begin position="376"/>
        <end position="426"/>
    </location>
</feature>
<dbReference type="EMBL" id="WIXP02000014">
    <property type="protein sequence ID" value="KAF6199797.1"/>
    <property type="molecule type" value="Genomic_DNA"/>
</dbReference>
<organism evidence="9 10">
    <name type="scientific">Apolygus lucorum</name>
    <name type="common">Small green plant bug</name>
    <name type="synonym">Lygocoris lucorum</name>
    <dbReference type="NCBI Taxonomy" id="248454"/>
    <lineage>
        <taxon>Eukaryota</taxon>
        <taxon>Metazoa</taxon>
        <taxon>Ecdysozoa</taxon>
        <taxon>Arthropoda</taxon>
        <taxon>Hexapoda</taxon>
        <taxon>Insecta</taxon>
        <taxon>Pterygota</taxon>
        <taxon>Neoptera</taxon>
        <taxon>Paraneoptera</taxon>
        <taxon>Hemiptera</taxon>
        <taxon>Heteroptera</taxon>
        <taxon>Panheteroptera</taxon>
        <taxon>Cimicomorpha</taxon>
        <taxon>Miridae</taxon>
        <taxon>Mirini</taxon>
        <taxon>Apolygus</taxon>
    </lineage>
</organism>
<dbReference type="InterPro" id="IPR008422">
    <property type="entry name" value="KN_HD"/>
</dbReference>
<dbReference type="GO" id="GO:0009887">
    <property type="term" value="P:animal organ morphogenesis"/>
    <property type="evidence" value="ECO:0007669"/>
    <property type="project" value="UniProtKB-ARBA"/>
</dbReference>
<feature type="region of interest" description="Disordered" evidence="7">
    <location>
        <begin position="553"/>
        <end position="576"/>
    </location>
</feature>
<feature type="region of interest" description="Disordered" evidence="7">
    <location>
        <begin position="462"/>
        <end position="483"/>
    </location>
</feature>
<dbReference type="InterPro" id="IPR001356">
    <property type="entry name" value="HD"/>
</dbReference>
<keyword evidence="10" id="KW-1185">Reference proteome</keyword>
<evidence type="ECO:0000256" key="7">
    <source>
        <dbReference type="SAM" id="MobiDB-lite"/>
    </source>
</evidence>
<feature type="compositionally biased region" description="Basic and acidic residues" evidence="7">
    <location>
        <begin position="684"/>
        <end position="693"/>
    </location>
</feature>
<comment type="caution">
    <text evidence="9">The sequence shown here is derived from an EMBL/GenBank/DDBJ whole genome shotgun (WGS) entry which is preliminary data.</text>
</comment>
<keyword evidence="4 6" id="KW-0371">Homeobox</keyword>
<dbReference type="GO" id="GO:0048646">
    <property type="term" value="P:anatomical structure formation involved in morphogenesis"/>
    <property type="evidence" value="ECO:0007669"/>
    <property type="project" value="UniProtKB-ARBA"/>
</dbReference>
<dbReference type="InterPro" id="IPR009057">
    <property type="entry name" value="Homeodomain-like_sf"/>
</dbReference>
<feature type="compositionally biased region" description="Polar residues" evidence="7">
    <location>
        <begin position="553"/>
        <end position="569"/>
    </location>
</feature>
<reference evidence="9" key="1">
    <citation type="journal article" date="2021" name="Mol. Ecol. Resour.">
        <title>Apolygus lucorum genome provides insights into omnivorousness and mesophyll feeding.</title>
        <authorList>
            <person name="Liu Y."/>
            <person name="Liu H."/>
            <person name="Wang H."/>
            <person name="Huang T."/>
            <person name="Liu B."/>
            <person name="Yang B."/>
            <person name="Yin L."/>
            <person name="Li B."/>
            <person name="Zhang Y."/>
            <person name="Zhang S."/>
            <person name="Jiang F."/>
            <person name="Zhang X."/>
            <person name="Ren Y."/>
            <person name="Wang B."/>
            <person name="Wang S."/>
            <person name="Lu Y."/>
            <person name="Wu K."/>
            <person name="Fan W."/>
            <person name="Wang G."/>
        </authorList>
    </citation>
    <scope>NUCLEOTIDE SEQUENCE</scope>
    <source>
        <strain evidence="9">12Hb</strain>
    </source>
</reference>
<comment type="similarity">
    <text evidence="2">Belongs to the TALE/MEIS homeobox family.</text>
</comment>
<keyword evidence="3 6" id="KW-0238">DNA-binding</keyword>
<dbReference type="GO" id="GO:0003677">
    <property type="term" value="F:DNA binding"/>
    <property type="evidence" value="ECO:0007669"/>
    <property type="project" value="UniProtKB-UniRule"/>
</dbReference>
<dbReference type="InterPro" id="IPR032453">
    <property type="entry name" value="PKNOX/Meis_N"/>
</dbReference>
<evidence type="ECO:0000256" key="6">
    <source>
        <dbReference type="PROSITE-ProRule" id="PRU00108"/>
    </source>
</evidence>
<dbReference type="Gene3D" id="1.10.10.60">
    <property type="entry name" value="Homeodomain-like"/>
    <property type="match status" value="1"/>
</dbReference>
<dbReference type="Proteomes" id="UP000466442">
    <property type="component" value="Unassembled WGS sequence"/>
</dbReference>
<dbReference type="GO" id="GO:0006355">
    <property type="term" value="P:regulation of DNA-templated transcription"/>
    <property type="evidence" value="ECO:0007669"/>
    <property type="project" value="InterPro"/>
</dbReference>
<dbReference type="SMART" id="SM00389">
    <property type="entry name" value="HOX"/>
    <property type="match status" value="1"/>
</dbReference>
<gene>
    <name evidence="9" type="ORF">GE061_006095</name>
</gene>
<comment type="subcellular location">
    <subcellularLocation>
        <location evidence="1 6">Nucleus</location>
    </subcellularLocation>
</comment>
<dbReference type="Pfam" id="PF16493">
    <property type="entry name" value="Meis_PKNOX_N"/>
    <property type="match status" value="1"/>
</dbReference>
<dbReference type="GO" id="GO:0005634">
    <property type="term" value="C:nucleus"/>
    <property type="evidence" value="ECO:0007669"/>
    <property type="project" value="UniProtKB-SubCell"/>
</dbReference>
<name>A0A8S9WSZ7_APOLU</name>
<dbReference type="OrthoDB" id="4187154at2759"/>
<dbReference type="GO" id="GO:0001654">
    <property type="term" value="P:eye development"/>
    <property type="evidence" value="ECO:0007669"/>
    <property type="project" value="UniProtKB-ARBA"/>
</dbReference>
<feature type="domain" description="Homeobox" evidence="8">
    <location>
        <begin position="716"/>
        <end position="770"/>
    </location>
</feature>